<keyword evidence="7" id="KW-0732">Signal</keyword>
<dbReference type="AlphaFoldDB" id="A0A017S0Y6"/>
<dbReference type="Pfam" id="PF00545">
    <property type="entry name" value="Ribonuclease"/>
    <property type="match status" value="1"/>
</dbReference>
<dbReference type="OrthoDB" id="5425539at2759"/>
<evidence type="ECO:0000256" key="1">
    <source>
        <dbReference type="ARBA" id="ARBA00022722"/>
    </source>
</evidence>
<name>A0A017S0Y6_ASPRC</name>
<dbReference type="SUPFAM" id="SSF53933">
    <property type="entry name" value="Microbial ribonucleases"/>
    <property type="match status" value="1"/>
</dbReference>
<dbReference type="GO" id="GO:0046589">
    <property type="term" value="F:ribonuclease T1 activity"/>
    <property type="evidence" value="ECO:0007669"/>
    <property type="project" value="UniProtKB-EC"/>
</dbReference>
<gene>
    <name evidence="8" type="ORF">EURHEDRAFT_417594</name>
</gene>
<evidence type="ECO:0000256" key="3">
    <source>
        <dbReference type="ARBA" id="ARBA00022801"/>
    </source>
</evidence>
<evidence type="ECO:0000256" key="4">
    <source>
        <dbReference type="ARBA" id="ARBA00023157"/>
    </source>
</evidence>
<dbReference type="Proteomes" id="UP000019804">
    <property type="component" value="Unassembled WGS sequence"/>
</dbReference>
<reference evidence="9" key="1">
    <citation type="journal article" date="2014" name="Nat. Commun.">
        <title>Genomic adaptations of the halophilic Dead Sea filamentous fungus Eurotium rubrum.</title>
        <authorList>
            <person name="Kis-Papo T."/>
            <person name="Weig A.R."/>
            <person name="Riley R."/>
            <person name="Persoh D."/>
            <person name="Salamov A."/>
            <person name="Sun H."/>
            <person name="Lipzen A."/>
            <person name="Wasser S.P."/>
            <person name="Rambold G."/>
            <person name="Grigoriev I.V."/>
            <person name="Nevo E."/>
        </authorList>
    </citation>
    <scope>NUCLEOTIDE SEQUENCE [LARGE SCALE GENOMIC DNA]</scope>
    <source>
        <strain evidence="9">CBS 135680</strain>
    </source>
</reference>
<evidence type="ECO:0000256" key="2">
    <source>
        <dbReference type="ARBA" id="ARBA00022759"/>
    </source>
</evidence>
<dbReference type="HOGENOM" id="CLU_122457_0_0_1"/>
<accession>A0A017S0Y6</accession>
<evidence type="ECO:0000256" key="5">
    <source>
        <dbReference type="ARBA" id="ARBA00023239"/>
    </source>
</evidence>
<evidence type="ECO:0000256" key="7">
    <source>
        <dbReference type="SAM" id="SignalP"/>
    </source>
</evidence>
<sequence length="178" mass="19946">MFFNLKSAFLVGLAATAYASPILPVDPLAPQDIEARSIEARAQAKDVDCGGRQFTAQDIKSTIATSKTAQDKQYKDSSYKFPKPYGNGEKFFNSPSQLYEYPLMSPTFTGKGKYEIYRVIMNENYNYMGSLYHKSDVSNSFHKCVNVEDQEKEAKKNEKAEQKDDKKVGKGKGGKKGH</sequence>
<feature type="region of interest" description="Disordered" evidence="6">
    <location>
        <begin position="149"/>
        <end position="178"/>
    </location>
</feature>
<proteinExistence type="predicted"/>
<feature type="compositionally biased region" description="Basic and acidic residues" evidence="6">
    <location>
        <begin position="152"/>
        <end position="168"/>
    </location>
</feature>
<feature type="chain" id="PRO_5001495629" evidence="7">
    <location>
        <begin position="20"/>
        <end position="178"/>
    </location>
</feature>
<feature type="signal peptide" evidence="7">
    <location>
        <begin position="1"/>
        <end position="19"/>
    </location>
</feature>
<dbReference type="PANTHER" id="PTHR42104">
    <property type="entry name" value="EXTRACELLULAR GUANYL-SPECIFIC RIBONUCLEASE RNTA (AFU_ORTHOLOGUE AFUA_4G03230)"/>
    <property type="match status" value="1"/>
</dbReference>
<keyword evidence="5" id="KW-0456">Lyase</keyword>
<dbReference type="RefSeq" id="XP_040633984.1">
    <property type="nucleotide sequence ID" value="XM_040783239.1"/>
</dbReference>
<keyword evidence="3" id="KW-0378">Hydrolase</keyword>
<dbReference type="EMBL" id="KK088463">
    <property type="protein sequence ID" value="EYE90294.1"/>
    <property type="molecule type" value="Genomic_DNA"/>
</dbReference>
<dbReference type="GO" id="GO:0003723">
    <property type="term" value="F:RNA binding"/>
    <property type="evidence" value="ECO:0007669"/>
    <property type="project" value="InterPro"/>
</dbReference>
<dbReference type="STRING" id="1388766.A0A017S0Y6"/>
<dbReference type="GeneID" id="63698363"/>
<organism evidence="8 9">
    <name type="scientific">Aspergillus ruber (strain CBS 135680)</name>
    <dbReference type="NCBI Taxonomy" id="1388766"/>
    <lineage>
        <taxon>Eukaryota</taxon>
        <taxon>Fungi</taxon>
        <taxon>Dikarya</taxon>
        <taxon>Ascomycota</taxon>
        <taxon>Pezizomycotina</taxon>
        <taxon>Eurotiomycetes</taxon>
        <taxon>Eurotiomycetidae</taxon>
        <taxon>Eurotiales</taxon>
        <taxon>Aspergillaceae</taxon>
        <taxon>Aspergillus</taxon>
        <taxon>Aspergillus subgen. Aspergillus</taxon>
    </lineage>
</organism>
<feature type="compositionally biased region" description="Basic residues" evidence="6">
    <location>
        <begin position="169"/>
        <end position="178"/>
    </location>
</feature>
<evidence type="ECO:0000313" key="9">
    <source>
        <dbReference type="Proteomes" id="UP000019804"/>
    </source>
</evidence>
<protein>
    <submittedName>
        <fullName evidence="8">Uncharacterized protein</fullName>
    </submittedName>
</protein>
<dbReference type="Gene3D" id="3.10.450.30">
    <property type="entry name" value="Microbial ribonucleases"/>
    <property type="match status" value="1"/>
</dbReference>
<keyword evidence="2" id="KW-0255">Endonuclease</keyword>
<keyword evidence="1" id="KW-0540">Nuclease</keyword>
<dbReference type="GO" id="GO:0016787">
    <property type="term" value="F:hydrolase activity"/>
    <property type="evidence" value="ECO:0007669"/>
    <property type="project" value="UniProtKB-KW"/>
</dbReference>
<dbReference type="InterPro" id="IPR000026">
    <property type="entry name" value="N1-like"/>
</dbReference>
<evidence type="ECO:0000313" key="8">
    <source>
        <dbReference type="EMBL" id="EYE90294.1"/>
    </source>
</evidence>
<dbReference type="InterPro" id="IPR016191">
    <property type="entry name" value="Ribonuclease/ribotoxin"/>
</dbReference>
<keyword evidence="4" id="KW-1015">Disulfide bond</keyword>
<dbReference type="PANTHER" id="PTHR42104:SF2">
    <property type="entry name" value="GUANYL-SPECIFIC RIBONUCLEASE, PUTATIVE (AFU_ORTHOLOGUE AFUA_4G01200)-RELATED"/>
    <property type="match status" value="1"/>
</dbReference>
<keyword evidence="9" id="KW-1185">Reference proteome</keyword>
<evidence type="ECO:0000256" key="6">
    <source>
        <dbReference type="SAM" id="MobiDB-lite"/>
    </source>
</evidence>